<keyword evidence="3 5" id="KW-1133">Transmembrane helix</keyword>
<keyword evidence="7" id="KW-1185">Reference proteome</keyword>
<comment type="caution">
    <text evidence="6">The sequence shown here is derived from an EMBL/GenBank/DDBJ whole genome shotgun (WGS) entry which is preliminary data.</text>
</comment>
<evidence type="ECO:0000256" key="2">
    <source>
        <dbReference type="ARBA" id="ARBA00022692"/>
    </source>
</evidence>
<sequence>MTQEWWRELPPAAGAFVMATGIVSVGLHLTHFDVASWGTFGLAAVAWVVLAVDFTARLLRDRPRWQSEAATAPALTGVAATTVLGTRISLAGWQWVAGVLLAVAVVVWPVLLVFVVRHWGKRMPGAAFLVCVSTQGVAVLGATLAQAGAGDWLIWGSLVFFCLGLPLYVAAFTHFDVTQVWEGPGDQWVATGALAISALAASKLAAWQRWTGAGHTVLGVVTLVLLGLCLVGYGVLLAAEVFNNRPGYNIRRWATVFPLGMTAVAALSTSAALAIHPLHSLGVLLLIGAAAVWVFTFAELLRSSWREARAVRP</sequence>
<feature type="transmembrane region" description="Helical" evidence="5">
    <location>
        <begin position="12"/>
        <end position="31"/>
    </location>
</feature>
<proteinExistence type="predicted"/>
<dbReference type="InterPro" id="IPR038665">
    <property type="entry name" value="Voltage-dep_anion_channel_sf"/>
</dbReference>
<evidence type="ECO:0000256" key="5">
    <source>
        <dbReference type="SAM" id="Phobius"/>
    </source>
</evidence>
<feature type="transmembrane region" description="Helical" evidence="5">
    <location>
        <begin position="281"/>
        <end position="301"/>
    </location>
</feature>
<keyword evidence="4 5" id="KW-0472">Membrane</keyword>
<feature type="transmembrane region" description="Helical" evidence="5">
    <location>
        <begin position="152"/>
        <end position="175"/>
    </location>
</feature>
<evidence type="ECO:0000256" key="4">
    <source>
        <dbReference type="ARBA" id="ARBA00023136"/>
    </source>
</evidence>
<dbReference type="Pfam" id="PF03595">
    <property type="entry name" value="SLAC1"/>
    <property type="match status" value="1"/>
</dbReference>
<dbReference type="RefSeq" id="WP_209883509.1">
    <property type="nucleotide sequence ID" value="NZ_JAGGMR010000001.1"/>
</dbReference>
<reference evidence="6 7" key="1">
    <citation type="submission" date="2021-03" db="EMBL/GenBank/DDBJ databases">
        <title>Sequencing the genomes of 1000 actinobacteria strains.</title>
        <authorList>
            <person name="Klenk H.-P."/>
        </authorList>
    </citation>
    <scope>NUCLEOTIDE SEQUENCE [LARGE SCALE GENOMIC DNA]</scope>
    <source>
        <strain evidence="6 7">DSM 45516</strain>
    </source>
</reference>
<feature type="transmembrane region" description="Helical" evidence="5">
    <location>
        <begin position="218"/>
        <end position="242"/>
    </location>
</feature>
<feature type="transmembrane region" description="Helical" evidence="5">
    <location>
        <begin position="127"/>
        <end position="146"/>
    </location>
</feature>
<comment type="subcellular location">
    <subcellularLocation>
        <location evidence="1">Membrane</location>
        <topology evidence="1">Multi-pass membrane protein</topology>
    </subcellularLocation>
</comment>
<keyword evidence="2 5" id="KW-0812">Transmembrane</keyword>
<evidence type="ECO:0000256" key="3">
    <source>
        <dbReference type="ARBA" id="ARBA00022989"/>
    </source>
</evidence>
<feature type="transmembrane region" description="Helical" evidence="5">
    <location>
        <begin position="95"/>
        <end position="115"/>
    </location>
</feature>
<evidence type="ECO:0000256" key="1">
    <source>
        <dbReference type="ARBA" id="ARBA00004141"/>
    </source>
</evidence>
<evidence type="ECO:0000313" key="6">
    <source>
        <dbReference type="EMBL" id="MBP2187129.1"/>
    </source>
</evidence>
<feature type="transmembrane region" description="Helical" evidence="5">
    <location>
        <begin position="254"/>
        <end position="275"/>
    </location>
</feature>
<protein>
    <submittedName>
        <fullName evidence="6">Tellurite resistance protein TehA-like permease</fullName>
    </submittedName>
</protein>
<dbReference type="InterPro" id="IPR004695">
    <property type="entry name" value="SLAC1/Mae1/Ssu1/TehA"/>
</dbReference>
<feature type="transmembrane region" description="Helical" evidence="5">
    <location>
        <begin position="187"/>
        <end position="206"/>
    </location>
</feature>
<gene>
    <name evidence="6" type="ORF">BJ987_000030</name>
</gene>
<organism evidence="6 7">
    <name type="scientific">Nocardia goodfellowii</name>
    <dbReference type="NCBI Taxonomy" id="882446"/>
    <lineage>
        <taxon>Bacteria</taxon>
        <taxon>Bacillati</taxon>
        <taxon>Actinomycetota</taxon>
        <taxon>Actinomycetes</taxon>
        <taxon>Mycobacteriales</taxon>
        <taxon>Nocardiaceae</taxon>
        <taxon>Nocardia</taxon>
    </lineage>
</organism>
<dbReference type="Gene3D" id="1.50.10.150">
    <property type="entry name" value="Voltage-dependent anion channel"/>
    <property type="match status" value="1"/>
</dbReference>
<name>A0ABS4Q607_9NOCA</name>
<accession>A0ABS4Q607</accession>
<dbReference type="Proteomes" id="UP001519325">
    <property type="component" value="Unassembled WGS sequence"/>
</dbReference>
<feature type="transmembrane region" description="Helical" evidence="5">
    <location>
        <begin position="37"/>
        <end position="59"/>
    </location>
</feature>
<evidence type="ECO:0000313" key="7">
    <source>
        <dbReference type="Proteomes" id="UP001519325"/>
    </source>
</evidence>
<dbReference type="EMBL" id="JAGGMR010000001">
    <property type="protein sequence ID" value="MBP2187129.1"/>
    <property type="molecule type" value="Genomic_DNA"/>
</dbReference>